<evidence type="ECO:0000313" key="7">
    <source>
        <dbReference type="EMBL" id="MBH9553060.1"/>
    </source>
</evidence>
<evidence type="ECO:0000259" key="6">
    <source>
        <dbReference type="Pfam" id="PF08281"/>
    </source>
</evidence>
<dbReference type="NCBIfam" id="TIGR02937">
    <property type="entry name" value="sigma70-ECF"/>
    <property type="match status" value="1"/>
</dbReference>
<dbReference type="Proteomes" id="UP000620139">
    <property type="component" value="Unassembled WGS sequence"/>
</dbReference>
<reference evidence="7" key="1">
    <citation type="submission" date="2020-12" db="EMBL/GenBank/DDBJ databases">
        <title>The genome sequence of Inhella sp. 4Y17.</title>
        <authorList>
            <person name="Liu Y."/>
        </authorList>
    </citation>
    <scope>NUCLEOTIDE SEQUENCE</scope>
    <source>
        <strain evidence="7">4Y10</strain>
    </source>
</reference>
<dbReference type="GO" id="GO:0003677">
    <property type="term" value="F:DNA binding"/>
    <property type="evidence" value="ECO:0007669"/>
    <property type="project" value="InterPro"/>
</dbReference>
<dbReference type="EMBL" id="JAEDAL010000003">
    <property type="protein sequence ID" value="MBH9553060.1"/>
    <property type="molecule type" value="Genomic_DNA"/>
</dbReference>
<dbReference type="InterPro" id="IPR007627">
    <property type="entry name" value="RNA_pol_sigma70_r2"/>
</dbReference>
<protein>
    <submittedName>
        <fullName evidence="7">Sigma-70 family RNA polymerase sigma factor</fullName>
    </submittedName>
</protein>
<dbReference type="Gene3D" id="1.10.1740.10">
    <property type="match status" value="1"/>
</dbReference>
<dbReference type="AlphaFoldDB" id="A0A931IUL3"/>
<dbReference type="InterPro" id="IPR013325">
    <property type="entry name" value="RNA_pol_sigma_r2"/>
</dbReference>
<evidence type="ECO:0000256" key="2">
    <source>
        <dbReference type="ARBA" id="ARBA00023015"/>
    </source>
</evidence>
<dbReference type="RefSeq" id="WP_198100662.1">
    <property type="nucleotide sequence ID" value="NZ_JAEDAL010000003.1"/>
</dbReference>
<dbReference type="PANTHER" id="PTHR43133:SF62">
    <property type="entry name" value="RNA POLYMERASE SIGMA FACTOR SIGZ"/>
    <property type="match status" value="1"/>
</dbReference>
<dbReference type="PANTHER" id="PTHR43133">
    <property type="entry name" value="RNA POLYMERASE ECF-TYPE SIGMA FACTO"/>
    <property type="match status" value="1"/>
</dbReference>
<keyword evidence="4" id="KW-0804">Transcription</keyword>
<feature type="domain" description="RNA polymerase sigma-70 region 2" evidence="5">
    <location>
        <begin position="77"/>
        <end position="145"/>
    </location>
</feature>
<evidence type="ECO:0000256" key="1">
    <source>
        <dbReference type="ARBA" id="ARBA00010641"/>
    </source>
</evidence>
<dbReference type="Pfam" id="PF04542">
    <property type="entry name" value="Sigma70_r2"/>
    <property type="match status" value="1"/>
</dbReference>
<sequence length="242" mass="26167">MTALMACEGLRPQPRPLCRGPLLMDDPAGLSASGLAAEPQAASAQARLRPADSAQLQAWLIAVAEQDAAAEAAFAQLYRCLAPRVHALTLRILRDAAAAEEAVEDCFWQIWRQAARFDPARGPAEAWVLTLARSRALDAYRANQRARADVLSLEALQDCGQAPPDEVERDTATLLDAARHHAALHQALLQLAALPRQLLALAFFRGLTHDEIALQTGLPLGTVKSHIKRALTALKPHLRGPE</sequence>
<evidence type="ECO:0000256" key="3">
    <source>
        <dbReference type="ARBA" id="ARBA00023082"/>
    </source>
</evidence>
<evidence type="ECO:0000259" key="5">
    <source>
        <dbReference type="Pfam" id="PF04542"/>
    </source>
</evidence>
<dbReference type="Gene3D" id="1.10.10.10">
    <property type="entry name" value="Winged helix-like DNA-binding domain superfamily/Winged helix DNA-binding domain"/>
    <property type="match status" value="1"/>
</dbReference>
<dbReference type="GO" id="GO:0016987">
    <property type="term" value="F:sigma factor activity"/>
    <property type="evidence" value="ECO:0007669"/>
    <property type="project" value="UniProtKB-KW"/>
</dbReference>
<dbReference type="InterPro" id="IPR036388">
    <property type="entry name" value="WH-like_DNA-bd_sf"/>
</dbReference>
<keyword evidence="2" id="KW-0805">Transcription regulation</keyword>
<comment type="similarity">
    <text evidence="1">Belongs to the sigma-70 factor family. ECF subfamily.</text>
</comment>
<comment type="caution">
    <text evidence="7">The sequence shown here is derived from an EMBL/GenBank/DDBJ whole genome shotgun (WGS) entry which is preliminary data.</text>
</comment>
<dbReference type="Pfam" id="PF08281">
    <property type="entry name" value="Sigma70_r4_2"/>
    <property type="match status" value="1"/>
</dbReference>
<organism evidence="7 8">
    <name type="scientific">Inhella gelatinilytica</name>
    <dbReference type="NCBI Taxonomy" id="2795030"/>
    <lineage>
        <taxon>Bacteria</taxon>
        <taxon>Pseudomonadati</taxon>
        <taxon>Pseudomonadota</taxon>
        <taxon>Betaproteobacteria</taxon>
        <taxon>Burkholderiales</taxon>
        <taxon>Sphaerotilaceae</taxon>
        <taxon>Inhella</taxon>
    </lineage>
</organism>
<name>A0A931IUL3_9BURK</name>
<dbReference type="CDD" id="cd06171">
    <property type="entry name" value="Sigma70_r4"/>
    <property type="match status" value="1"/>
</dbReference>
<feature type="domain" description="RNA polymerase sigma factor 70 region 4 type 2" evidence="6">
    <location>
        <begin position="182"/>
        <end position="234"/>
    </location>
</feature>
<keyword evidence="3" id="KW-0731">Sigma factor</keyword>
<keyword evidence="8" id="KW-1185">Reference proteome</keyword>
<dbReference type="SUPFAM" id="SSF88659">
    <property type="entry name" value="Sigma3 and sigma4 domains of RNA polymerase sigma factors"/>
    <property type="match status" value="1"/>
</dbReference>
<dbReference type="InterPro" id="IPR039425">
    <property type="entry name" value="RNA_pol_sigma-70-like"/>
</dbReference>
<dbReference type="InterPro" id="IPR013324">
    <property type="entry name" value="RNA_pol_sigma_r3/r4-like"/>
</dbReference>
<dbReference type="GO" id="GO:0006352">
    <property type="term" value="P:DNA-templated transcription initiation"/>
    <property type="evidence" value="ECO:0007669"/>
    <property type="project" value="InterPro"/>
</dbReference>
<accession>A0A931IUL3</accession>
<evidence type="ECO:0000313" key="8">
    <source>
        <dbReference type="Proteomes" id="UP000620139"/>
    </source>
</evidence>
<proteinExistence type="inferred from homology"/>
<dbReference type="InterPro" id="IPR013249">
    <property type="entry name" value="RNA_pol_sigma70_r4_t2"/>
</dbReference>
<evidence type="ECO:0000256" key="4">
    <source>
        <dbReference type="ARBA" id="ARBA00023163"/>
    </source>
</evidence>
<gene>
    <name evidence="7" type="ORF">I7X43_09340</name>
</gene>
<dbReference type="InterPro" id="IPR014284">
    <property type="entry name" value="RNA_pol_sigma-70_dom"/>
</dbReference>
<dbReference type="SUPFAM" id="SSF88946">
    <property type="entry name" value="Sigma2 domain of RNA polymerase sigma factors"/>
    <property type="match status" value="1"/>
</dbReference>